<keyword evidence="4" id="KW-0732">Signal</keyword>
<dbReference type="InterPro" id="IPR004077">
    <property type="entry name" value="IL-1_rcpt_II-typ"/>
</dbReference>
<dbReference type="PANTHER" id="PTHR11890">
    <property type="entry name" value="INTERLEUKIN-1 RECEPTOR FAMILY MEMBER"/>
    <property type="match status" value="1"/>
</dbReference>
<keyword evidence="10" id="KW-1015">Disulfide bond</keyword>
<keyword evidence="9 14" id="KW-0472">Membrane</keyword>
<dbReference type="SUPFAM" id="SSF48726">
    <property type="entry name" value="Immunoglobulin"/>
    <property type="match status" value="4"/>
</dbReference>
<comment type="subcellular location">
    <subcellularLocation>
        <location evidence="1">Membrane</location>
        <topology evidence="1">Single-pass type I membrane protein</topology>
    </subcellularLocation>
</comment>
<feature type="domain" description="Ig-like" evidence="15">
    <location>
        <begin position="29"/>
        <end position="126"/>
    </location>
</feature>
<evidence type="ECO:0000256" key="8">
    <source>
        <dbReference type="ARBA" id="ARBA00023027"/>
    </source>
</evidence>
<organism evidence="16 17">
    <name type="scientific">Acipenser oxyrinchus oxyrinchus</name>
    <dbReference type="NCBI Taxonomy" id="40147"/>
    <lineage>
        <taxon>Eukaryota</taxon>
        <taxon>Metazoa</taxon>
        <taxon>Chordata</taxon>
        <taxon>Craniata</taxon>
        <taxon>Vertebrata</taxon>
        <taxon>Euteleostomi</taxon>
        <taxon>Actinopterygii</taxon>
        <taxon>Chondrostei</taxon>
        <taxon>Acipenseriformes</taxon>
        <taxon>Acipenseridae</taxon>
        <taxon>Acipenser</taxon>
    </lineage>
</organism>
<evidence type="ECO:0000259" key="15">
    <source>
        <dbReference type="PROSITE" id="PS50835"/>
    </source>
</evidence>
<reference evidence="16" key="1">
    <citation type="submission" date="2022-02" db="EMBL/GenBank/DDBJ databases">
        <title>Atlantic sturgeon de novo genome assembly.</title>
        <authorList>
            <person name="Stock M."/>
            <person name="Klopp C."/>
            <person name="Guiguen Y."/>
            <person name="Cabau C."/>
            <person name="Parinello H."/>
            <person name="Santidrian Yebra-Pimentel E."/>
            <person name="Kuhl H."/>
            <person name="Dirks R.P."/>
            <person name="Guessner J."/>
            <person name="Wuertz S."/>
            <person name="Du K."/>
            <person name="Schartl M."/>
        </authorList>
    </citation>
    <scope>NUCLEOTIDE SEQUENCE</scope>
    <source>
        <strain evidence="16">STURGEONOMICS-FGT-2020</strain>
        <tissue evidence="16">Whole blood</tissue>
    </source>
</reference>
<feature type="domain" description="Ig-like" evidence="15">
    <location>
        <begin position="148"/>
        <end position="228"/>
    </location>
</feature>
<keyword evidence="13" id="KW-0393">Immunoglobulin domain</keyword>
<dbReference type="GO" id="GO:0016787">
    <property type="term" value="F:hydrolase activity"/>
    <property type="evidence" value="ECO:0007669"/>
    <property type="project" value="UniProtKB-KW"/>
</dbReference>
<dbReference type="AlphaFoldDB" id="A0AAD8DCH8"/>
<comment type="caution">
    <text evidence="16">The sequence shown here is derived from an EMBL/GenBank/DDBJ whole genome shotgun (WGS) entry which is preliminary data.</text>
</comment>
<evidence type="ECO:0000256" key="11">
    <source>
        <dbReference type="ARBA" id="ARBA00023170"/>
    </source>
</evidence>
<evidence type="ECO:0000256" key="14">
    <source>
        <dbReference type="SAM" id="Phobius"/>
    </source>
</evidence>
<dbReference type="InterPro" id="IPR007110">
    <property type="entry name" value="Ig-like_dom"/>
</dbReference>
<evidence type="ECO:0000256" key="5">
    <source>
        <dbReference type="ARBA" id="ARBA00022737"/>
    </source>
</evidence>
<evidence type="ECO:0000256" key="2">
    <source>
        <dbReference type="ARBA" id="ARBA00009752"/>
    </source>
</evidence>
<keyword evidence="17" id="KW-1185">Reference proteome</keyword>
<proteinExistence type="inferred from homology"/>
<evidence type="ECO:0000256" key="4">
    <source>
        <dbReference type="ARBA" id="ARBA00022729"/>
    </source>
</evidence>
<name>A0AAD8DCH8_ACIOX</name>
<dbReference type="PRINTS" id="PR01536">
    <property type="entry name" value="INTRLKN1R12F"/>
</dbReference>
<dbReference type="InterPro" id="IPR004074">
    <property type="entry name" value="IL-1_rcpt_I/II-typ"/>
</dbReference>
<dbReference type="InterPro" id="IPR015621">
    <property type="entry name" value="IL-1_rcpt_fam"/>
</dbReference>
<sequence>MLLCDKKISAACITLTASWITIVHAFRLPQLPKEDQCQQLQQGGGPLYTIQGEAVVLKCPSPEFLNLNLADHGFSLSWVYEKDKPDEGRVEAQDDLLWFLPALVTDSGDYVCILRNASYCIETTLSVKVYEGKSNNRENIAYPNMAHSSVDKIICPDLDVFVKTTGTVELKWYKEFFPLSFVEGKHQYNRGDRFLLIRDLTAGDEGYYTCELTFPYKNTQYKVTRTIHLQITAAHTRPKIIDPLNSTIEADLGSRLIIPCRVFLGLRSKQYSYVTWLANNSYIDLPNERVKEEHDYLVEETDGNYVEIELTFNEVCEEDLSTEYKCVVCNGYGCHESTVQITLAAGQPIPRITYPLNSTIEAVEGNYLYLCLVFLPVGSTLIVPCRVFTVIKSTATTEISWLANGIKIEDSHMSNRVSQGPQLVLTEHEADYIEVKLVFNVVRDEDFSTEFKCVAKNSQGSHESSLQINLADSSSTCVIVGFFGTLSFLIVVCIFMCNLFKPRCKNDYVLTKS</sequence>
<evidence type="ECO:0000256" key="9">
    <source>
        <dbReference type="ARBA" id="ARBA00023136"/>
    </source>
</evidence>
<dbReference type="EMBL" id="JAGXEW010000009">
    <property type="protein sequence ID" value="KAK1167667.1"/>
    <property type="molecule type" value="Genomic_DNA"/>
</dbReference>
<keyword evidence="11 16" id="KW-0675">Receptor</keyword>
<keyword evidence="7 14" id="KW-1133">Transmembrane helix</keyword>
<keyword evidence="8" id="KW-0520">NAD</keyword>
<dbReference type="PANTHER" id="PTHR11890:SF3">
    <property type="entry name" value="INTERLEUKIN-1 RECEPTOR TYPE 2"/>
    <property type="match status" value="1"/>
</dbReference>
<accession>A0AAD8DCH8</accession>
<evidence type="ECO:0000256" key="1">
    <source>
        <dbReference type="ARBA" id="ARBA00004479"/>
    </source>
</evidence>
<evidence type="ECO:0000256" key="3">
    <source>
        <dbReference type="ARBA" id="ARBA00022692"/>
    </source>
</evidence>
<dbReference type="InterPro" id="IPR003599">
    <property type="entry name" value="Ig_sub"/>
</dbReference>
<evidence type="ECO:0000256" key="6">
    <source>
        <dbReference type="ARBA" id="ARBA00022801"/>
    </source>
</evidence>
<dbReference type="InterPro" id="IPR036179">
    <property type="entry name" value="Ig-like_dom_sf"/>
</dbReference>
<keyword evidence="6" id="KW-0378">Hydrolase</keyword>
<evidence type="ECO:0000256" key="10">
    <source>
        <dbReference type="ARBA" id="ARBA00023157"/>
    </source>
</evidence>
<evidence type="ECO:0000256" key="13">
    <source>
        <dbReference type="ARBA" id="ARBA00023319"/>
    </source>
</evidence>
<dbReference type="Proteomes" id="UP001230051">
    <property type="component" value="Unassembled WGS sequence"/>
</dbReference>
<feature type="transmembrane region" description="Helical" evidence="14">
    <location>
        <begin position="478"/>
        <end position="500"/>
    </location>
</feature>
<evidence type="ECO:0000313" key="16">
    <source>
        <dbReference type="EMBL" id="KAK1167667.1"/>
    </source>
</evidence>
<protein>
    <submittedName>
        <fullName evidence="16">Interleukin-1 receptor type 2-like</fullName>
    </submittedName>
</protein>
<dbReference type="FunFam" id="2.60.40.10:FF:000284">
    <property type="entry name" value="interleukin-1 receptor accessory protein-like 1"/>
    <property type="match status" value="1"/>
</dbReference>
<dbReference type="SMART" id="SM00409">
    <property type="entry name" value="IG"/>
    <property type="match status" value="4"/>
</dbReference>
<feature type="domain" description="Ig-like" evidence="15">
    <location>
        <begin position="350"/>
        <end position="469"/>
    </location>
</feature>
<dbReference type="GO" id="GO:0004910">
    <property type="term" value="F:interleukin-1, type II, blocking receptor activity"/>
    <property type="evidence" value="ECO:0007669"/>
    <property type="project" value="InterPro"/>
</dbReference>
<keyword evidence="12" id="KW-0325">Glycoprotein</keyword>
<dbReference type="PROSITE" id="PS50835">
    <property type="entry name" value="IG_LIKE"/>
    <property type="match status" value="4"/>
</dbReference>
<evidence type="ECO:0000313" key="17">
    <source>
        <dbReference type="Proteomes" id="UP001230051"/>
    </source>
</evidence>
<feature type="domain" description="Ig-like" evidence="15">
    <location>
        <begin position="238"/>
        <end position="342"/>
    </location>
</feature>
<comment type="similarity">
    <text evidence="2">Belongs to the interleukin-1 receptor family.</text>
</comment>
<keyword evidence="3 14" id="KW-0812">Transmembrane</keyword>
<dbReference type="PRINTS" id="PR01539">
    <property type="entry name" value="INTRLEUKN1R2"/>
</dbReference>
<dbReference type="FunFam" id="2.60.40.10:FF:000188">
    <property type="entry name" value="Interleukin-1 receptor accessory protein-like 1"/>
    <property type="match status" value="1"/>
</dbReference>
<dbReference type="Gene3D" id="2.60.40.10">
    <property type="entry name" value="Immunoglobulins"/>
    <property type="match status" value="4"/>
</dbReference>
<evidence type="ECO:0000256" key="12">
    <source>
        <dbReference type="ARBA" id="ARBA00023180"/>
    </source>
</evidence>
<evidence type="ECO:0000256" key="7">
    <source>
        <dbReference type="ARBA" id="ARBA00022989"/>
    </source>
</evidence>
<dbReference type="GO" id="GO:0016020">
    <property type="term" value="C:membrane"/>
    <property type="evidence" value="ECO:0007669"/>
    <property type="project" value="UniProtKB-SubCell"/>
</dbReference>
<keyword evidence="5" id="KW-0677">Repeat</keyword>
<gene>
    <name evidence="16" type="primary">Il1r2</name>
    <name evidence="16" type="ORF">AOXY_G10416</name>
</gene>
<dbReference type="InterPro" id="IPR013783">
    <property type="entry name" value="Ig-like_fold"/>
</dbReference>